<accession>A0A2U2PEU1</accession>
<gene>
    <name evidence="2" type="ORF">DDR33_14005</name>
</gene>
<dbReference type="RefSeq" id="WP_109416428.1">
    <property type="nucleotide sequence ID" value="NZ_QEAS01000011.1"/>
</dbReference>
<feature type="transmembrane region" description="Helical" evidence="1">
    <location>
        <begin position="12"/>
        <end position="29"/>
    </location>
</feature>
<dbReference type="OrthoDB" id="797234at2"/>
<keyword evidence="3" id="KW-1185">Reference proteome</keyword>
<evidence type="ECO:0008006" key="4">
    <source>
        <dbReference type="Google" id="ProtNLM"/>
    </source>
</evidence>
<sequence length="204" mass="23423">MSRFSKHPQRTFFLIAGVVIFLLVCLYFFRENEIKQNVTQEQPTAGPDTAYKIPAPSDIFLLPDSSLIYVLDKVAINFARQKKRYKITMDGDFFYDIPERAGALVIHTRLLKLTITGKAAFRVIAYNKDEGEEVQVLSGHIVAEKSYKSDFPEPEILGDDNLLMINKSIDLMEKEENLDTRELRKWKQGADSAKSRNYIRPSLN</sequence>
<reference evidence="2 3" key="1">
    <citation type="submission" date="2018-04" db="EMBL/GenBank/DDBJ databases">
        <title>Pedobacter chongqingensis sp. nov., isolated from a rottenly hemp rope.</title>
        <authorList>
            <person name="Cai Y."/>
        </authorList>
    </citation>
    <scope>NUCLEOTIDE SEQUENCE [LARGE SCALE GENOMIC DNA]</scope>
    <source>
        <strain evidence="2 3">FJ4-8</strain>
    </source>
</reference>
<name>A0A2U2PEU1_9SPHI</name>
<dbReference type="AlphaFoldDB" id="A0A2U2PEU1"/>
<organism evidence="2 3">
    <name type="scientific">Pararcticibacter amylolyticus</name>
    <dbReference type="NCBI Taxonomy" id="2173175"/>
    <lineage>
        <taxon>Bacteria</taxon>
        <taxon>Pseudomonadati</taxon>
        <taxon>Bacteroidota</taxon>
        <taxon>Sphingobacteriia</taxon>
        <taxon>Sphingobacteriales</taxon>
        <taxon>Sphingobacteriaceae</taxon>
        <taxon>Pararcticibacter</taxon>
    </lineage>
</organism>
<dbReference type="Proteomes" id="UP000245647">
    <property type="component" value="Unassembled WGS sequence"/>
</dbReference>
<proteinExistence type="predicted"/>
<protein>
    <recommendedName>
        <fullName evidence="4">FecR protein domain-containing protein</fullName>
    </recommendedName>
</protein>
<evidence type="ECO:0000256" key="1">
    <source>
        <dbReference type="SAM" id="Phobius"/>
    </source>
</evidence>
<keyword evidence="1" id="KW-0472">Membrane</keyword>
<dbReference type="Gene3D" id="2.60.120.1440">
    <property type="match status" value="1"/>
</dbReference>
<comment type="caution">
    <text evidence="2">The sequence shown here is derived from an EMBL/GenBank/DDBJ whole genome shotgun (WGS) entry which is preliminary data.</text>
</comment>
<keyword evidence="1" id="KW-1133">Transmembrane helix</keyword>
<evidence type="ECO:0000313" key="3">
    <source>
        <dbReference type="Proteomes" id="UP000245647"/>
    </source>
</evidence>
<keyword evidence="1" id="KW-0812">Transmembrane</keyword>
<dbReference type="EMBL" id="QEAS01000011">
    <property type="protein sequence ID" value="PWG79911.1"/>
    <property type="molecule type" value="Genomic_DNA"/>
</dbReference>
<evidence type="ECO:0000313" key="2">
    <source>
        <dbReference type="EMBL" id="PWG79911.1"/>
    </source>
</evidence>